<comment type="similarity">
    <text evidence="2">Belongs to the TALE/IRO homeobox family.</text>
</comment>
<dbReference type="InterPro" id="IPR008422">
    <property type="entry name" value="KN_HD"/>
</dbReference>
<dbReference type="PROSITE" id="PS00027">
    <property type="entry name" value="HOMEOBOX_1"/>
    <property type="match status" value="1"/>
</dbReference>
<dbReference type="InterPro" id="IPR017970">
    <property type="entry name" value="Homeobox_CS"/>
</dbReference>
<dbReference type="FunFam" id="1.10.10.60:FF:000003">
    <property type="entry name" value="Iroquois-class homeobox protein IRX"/>
    <property type="match status" value="1"/>
</dbReference>
<dbReference type="PANTHER" id="PTHR11211:SF40">
    <property type="entry name" value="MIRROR, ISOFORM C"/>
    <property type="match status" value="1"/>
</dbReference>
<keyword evidence="5 6" id="KW-0539">Nucleus</keyword>
<comment type="caution">
    <text evidence="9">The sequence shown here is derived from an EMBL/GenBank/DDBJ whole genome shotgun (WGS) entry which is preliminary data.</text>
</comment>
<evidence type="ECO:0000313" key="10">
    <source>
        <dbReference type="Proteomes" id="UP000549394"/>
    </source>
</evidence>
<protein>
    <submittedName>
        <fullName evidence="9">DgyrCDS5844</fullName>
    </submittedName>
</protein>
<dbReference type="PANTHER" id="PTHR11211">
    <property type="entry name" value="IROQUOIS-CLASS HOMEODOMAIN PROTEIN IRX"/>
    <property type="match status" value="1"/>
</dbReference>
<dbReference type="Proteomes" id="UP000549394">
    <property type="component" value="Unassembled WGS sequence"/>
</dbReference>
<dbReference type="EMBL" id="CAJFCJ010000007">
    <property type="protein sequence ID" value="CAD5117016.1"/>
    <property type="molecule type" value="Genomic_DNA"/>
</dbReference>
<evidence type="ECO:0000256" key="5">
    <source>
        <dbReference type="ARBA" id="ARBA00023242"/>
    </source>
</evidence>
<sequence length="267" mass="30532">MQMAHKTSRIGSAAELEFCTQSKSKLSHQYSQASGDRNIFVSPLASNLDKGNSFVSQDFQSSYPYTCYSQADLAARRKMATREGTSILKRWLYDHLKNPYPTKGEKIMLAIITKMSLTQVSTWFANARRRLKKENKMTWSPKNRTDEDGEEEEEEEEDETNDSKKNDDDDEEIDVTGNLDEDALSDVDNAASKQVEAPLIAEDSRGEKKGKIWSLADTATCQENEEEKRKRREERRRFSTFPSFLNYSPYLGYVSIPTPSTAFVTLR</sequence>
<dbReference type="SUPFAM" id="SSF46689">
    <property type="entry name" value="Homeodomain-like"/>
    <property type="match status" value="1"/>
</dbReference>
<dbReference type="GO" id="GO:0030182">
    <property type="term" value="P:neuron differentiation"/>
    <property type="evidence" value="ECO:0007669"/>
    <property type="project" value="TreeGrafter"/>
</dbReference>
<dbReference type="GO" id="GO:0048468">
    <property type="term" value="P:cell development"/>
    <property type="evidence" value="ECO:0007669"/>
    <property type="project" value="TreeGrafter"/>
</dbReference>
<dbReference type="SMART" id="SM00389">
    <property type="entry name" value="HOX"/>
    <property type="match status" value="1"/>
</dbReference>
<dbReference type="AlphaFoldDB" id="A0A7I8VNH4"/>
<feature type="DNA-binding region" description="Homeobox" evidence="6">
    <location>
        <begin position="73"/>
        <end position="135"/>
    </location>
</feature>
<dbReference type="GO" id="GO:0005634">
    <property type="term" value="C:nucleus"/>
    <property type="evidence" value="ECO:0007669"/>
    <property type="project" value="UniProtKB-SubCell"/>
</dbReference>
<evidence type="ECO:0000259" key="8">
    <source>
        <dbReference type="PROSITE" id="PS50071"/>
    </source>
</evidence>
<keyword evidence="10" id="KW-1185">Reference proteome</keyword>
<keyword evidence="4 6" id="KW-0371">Homeobox</keyword>
<evidence type="ECO:0000256" key="7">
    <source>
        <dbReference type="SAM" id="MobiDB-lite"/>
    </source>
</evidence>
<evidence type="ECO:0000313" key="9">
    <source>
        <dbReference type="EMBL" id="CAD5117016.1"/>
    </source>
</evidence>
<dbReference type="SMART" id="SM00548">
    <property type="entry name" value="IRO"/>
    <property type="match status" value="1"/>
</dbReference>
<dbReference type="Gene3D" id="1.10.10.60">
    <property type="entry name" value="Homeodomain-like"/>
    <property type="match status" value="1"/>
</dbReference>
<feature type="region of interest" description="Disordered" evidence="7">
    <location>
        <begin position="136"/>
        <end position="213"/>
    </location>
</feature>
<gene>
    <name evidence="9" type="ORF">DGYR_LOCUS5590</name>
</gene>
<keyword evidence="3 6" id="KW-0238">DNA-binding</keyword>
<dbReference type="OrthoDB" id="5399138at2759"/>
<evidence type="ECO:0000256" key="6">
    <source>
        <dbReference type="PROSITE-ProRule" id="PRU00108"/>
    </source>
</evidence>
<accession>A0A7I8VNH4</accession>
<evidence type="ECO:0000256" key="1">
    <source>
        <dbReference type="ARBA" id="ARBA00004123"/>
    </source>
</evidence>
<evidence type="ECO:0000256" key="2">
    <source>
        <dbReference type="ARBA" id="ARBA00008446"/>
    </source>
</evidence>
<feature type="compositionally biased region" description="Acidic residues" evidence="7">
    <location>
        <begin position="168"/>
        <end position="185"/>
    </location>
</feature>
<comment type="subcellular location">
    <subcellularLocation>
        <location evidence="1 6">Nucleus</location>
    </subcellularLocation>
</comment>
<dbReference type="InterPro" id="IPR003893">
    <property type="entry name" value="Iroquois_homeo"/>
</dbReference>
<dbReference type="GO" id="GO:0000978">
    <property type="term" value="F:RNA polymerase II cis-regulatory region sequence-specific DNA binding"/>
    <property type="evidence" value="ECO:0007669"/>
    <property type="project" value="TreeGrafter"/>
</dbReference>
<organism evidence="9 10">
    <name type="scientific">Dimorphilus gyrociliatus</name>
    <dbReference type="NCBI Taxonomy" id="2664684"/>
    <lineage>
        <taxon>Eukaryota</taxon>
        <taxon>Metazoa</taxon>
        <taxon>Spiralia</taxon>
        <taxon>Lophotrochozoa</taxon>
        <taxon>Annelida</taxon>
        <taxon>Polychaeta</taxon>
        <taxon>Polychaeta incertae sedis</taxon>
        <taxon>Dinophilidae</taxon>
        <taxon>Dimorphilus</taxon>
    </lineage>
</organism>
<evidence type="ECO:0000256" key="4">
    <source>
        <dbReference type="ARBA" id="ARBA00023155"/>
    </source>
</evidence>
<reference evidence="9 10" key="1">
    <citation type="submission" date="2020-08" db="EMBL/GenBank/DDBJ databases">
        <authorList>
            <person name="Hejnol A."/>
        </authorList>
    </citation>
    <scope>NUCLEOTIDE SEQUENCE [LARGE SCALE GENOMIC DNA]</scope>
</reference>
<feature type="compositionally biased region" description="Acidic residues" evidence="7">
    <location>
        <begin position="147"/>
        <end position="160"/>
    </location>
</feature>
<proteinExistence type="inferred from homology"/>
<dbReference type="InterPro" id="IPR001356">
    <property type="entry name" value="HD"/>
</dbReference>
<evidence type="ECO:0000256" key="3">
    <source>
        <dbReference type="ARBA" id="ARBA00023125"/>
    </source>
</evidence>
<feature type="domain" description="Homeobox" evidence="8">
    <location>
        <begin position="71"/>
        <end position="134"/>
    </location>
</feature>
<dbReference type="InterPro" id="IPR009057">
    <property type="entry name" value="Homeodomain-like_sf"/>
</dbReference>
<dbReference type="PROSITE" id="PS50071">
    <property type="entry name" value="HOMEOBOX_2"/>
    <property type="match status" value="1"/>
</dbReference>
<dbReference type="Pfam" id="PF05920">
    <property type="entry name" value="Homeobox_KN"/>
    <property type="match status" value="1"/>
</dbReference>
<name>A0A7I8VNH4_9ANNE</name>
<dbReference type="GO" id="GO:0000981">
    <property type="term" value="F:DNA-binding transcription factor activity, RNA polymerase II-specific"/>
    <property type="evidence" value="ECO:0007669"/>
    <property type="project" value="InterPro"/>
</dbReference>
<dbReference type="CDD" id="cd00086">
    <property type="entry name" value="homeodomain"/>
    <property type="match status" value="1"/>
</dbReference>